<feature type="compositionally biased region" description="Low complexity" evidence="1">
    <location>
        <begin position="465"/>
        <end position="480"/>
    </location>
</feature>
<name>A0A100XJP7_MYCTH</name>
<feature type="compositionally biased region" description="Basic and acidic residues" evidence="1">
    <location>
        <begin position="452"/>
        <end position="462"/>
    </location>
</feature>
<feature type="compositionally biased region" description="Low complexity" evidence="1">
    <location>
        <begin position="411"/>
        <end position="428"/>
    </location>
</feature>
<proteinExistence type="predicted"/>
<sequence length="490" mass="52753">MVDSGRESLVSSAGGVLLARTLSCSGLDKAMSAALAPWRTSRSVHDPAKVLLDLVTAVALGGDCAADVAVVRAQPEVFGPVASDASVSRLIATLAGDVDAAITAIRAARATARERVWRRQRPLPGVGTQVIIDLDATLVTAHSDKQGAAPTFKSGFGFHPMLAFCDHGIAGSGEALAGLLRPGCAGANSAADHISVLDAALAQLPEHERENVVVRTDTGGGVKDFLHHITDLGLQYSVGFYGMPPIVEALSRVPRQAWRAALDSDGAPRDGAQVAELTRYLPDTLRGWPAGMRVIARRERPHPGAQLRLTDDNGWRITCFATNTRGWSIPDLEVRHRQRARAEDRIRNLKDTGLTNLPFHGFAQNQIWLEITLLAADLLAWTQLLAFGTHPARRWEPKRLRLRLLAWPGASSPPGGAASYGCPAAGPGVTSSKPASPHYNPPEHPAQSRRPRTQEHRREPQRRNPTLPTTTTPHLQPQTTSIKQQVKDRG</sequence>
<organism evidence="3 4">
    <name type="scientific">Mycolicibacterium thermoresistibile</name>
    <name type="common">Mycobacterium thermoresistibile</name>
    <dbReference type="NCBI Taxonomy" id="1797"/>
    <lineage>
        <taxon>Bacteria</taxon>
        <taxon>Bacillati</taxon>
        <taxon>Actinomycetota</taxon>
        <taxon>Actinomycetes</taxon>
        <taxon>Mycobacteriales</taxon>
        <taxon>Mycobacteriaceae</taxon>
        <taxon>Mycolicibacterium</taxon>
    </lineage>
</organism>
<dbReference type="AlphaFoldDB" id="A0A100XJP7"/>
<evidence type="ECO:0000256" key="1">
    <source>
        <dbReference type="SAM" id="MobiDB-lite"/>
    </source>
</evidence>
<dbReference type="OMA" id="WTQLLAF"/>
<feature type="region of interest" description="Disordered" evidence="1">
    <location>
        <begin position="411"/>
        <end position="490"/>
    </location>
</feature>
<reference evidence="4" key="2">
    <citation type="submission" date="2016-02" db="EMBL/GenBank/DDBJ databases">
        <title>Draft genome sequence of five rapidly growing Mycobacterium species.</title>
        <authorList>
            <person name="Katahira K."/>
            <person name="Gotou Y."/>
            <person name="Iida K."/>
            <person name="Ogura Y."/>
            <person name="Hayashi T."/>
        </authorList>
    </citation>
    <scope>NUCLEOTIDE SEQUENCE [LARGE SCALE GENOMIC DNA]</scope>
    <source>
        <strain evidence="4">JCM6362</strain>
    </source>
</reference>
<dbReference type="Pfam" id="PF13701">
    <property type="entry name" value="DDE_Tnp_1_4"/>
    <property type="match status" value="1"/>
</dbReference>
<dbReference type="Proteomes" id="UP000069654">
    <property type="component" value="Unassembled WGS sequence"/>
</dbReference>
<dbReference type="InterPro" id="IPR025668">
    <property type="entry name" value="Tnp_DDE_dom"/>
</dbReference>
<dbReference type="NCBIfam" id="NF033539">
    <property type="entry name" value="transpos_IS1380"/>
    <property type="match status" value="1"/>
</dbReference>
<dbReference type="EMBL" id="BCTB01000062">
    <property type="protein sequence ID" value="GAT17638.1"/>
    <property type="molecule type" value="Genomic_DNA"/>
</dbReference>
<feature type="domain" description="Transposase DDE" evidence="2">
    <location>
        <begin position="7"/>
        <end position="405"/>
    </location>
</feature>
<evidence type="ECO:0000259" key="2">
    <source>
        <dbReference type="Pfam" id="PF13701"/>
    </source>
</evidence>
<dbReference type="STRING" id="1797.RMCT_4607"/>
<reference evidence="3 4" key="1">
    <citation type="journal article" date="2016" name="Genome Announc.">
        <title>Draft Genome Sequences of Five Rapidly Growing Mycobacterium Species, M. thermoresistibile, M. fortuitum subsp. acetamidolyticum, M. canariasense, M. brisbanense, and M. novocastrense.</title>
        <authorList>
            <person name="Katahira K."/>
            <person name="Ogura Y."/>
            <person name="Gotoh Y."/>
            <person name="Hayashi T."/>
        </authorList>
    </citation>
    <scope>NUCLEOTIDE SEQUENCE [LARGE SCALE GENOMIC DNA]</scope>
    <source>
        <strain evidence="3 4">JCM6362</strain>
    </source>
</reference>
<evidence type="ECO:0000313" key="3">
    <source>
        <dbReference type="EMBL" id="GAT17638.1"/>
    </source>
</evidence>
<accession>A0A100XJP7</accession>
<gene>
    <name evidence="3" type="ORF">RMCT_4607</name>
</gene>
<dbReference type="InterPro" id="IPR047960">
    <property type="entry name" value="Transpos_IS1380"/>
</dbReference>
<protein>
    <submittedName>
        <fullName evidence="3">Transposase, IS4 family protein</fullName>
    </submittedName>
</protein>
<evidence type="ECO:0000313" key="4">
    <source>
        <dbReference type="Proteomes" id="UP000069654"/>
    </source>
</evidence>
<comment type="caution">
    <text evidence="3">The sequence shown here is derived from an EMBL/GenBank/DDBJ whole genome shotgun (WGS) entry which is preliminary data.</text>
</comment>